<evidence type="ECO:0000259" key="1">
    <source>
        <dbReference type="Pfam" id="PF05257"/>
    </source>
</evidence>
<evidence type="ECO:0000313" key="2">
    <source>
        <dbReference type="EMBL" id="PDS26469.1"/>
    </source>
</evidence>
<comment type="caution">
    <text evidence="2">The sequence shown here is derived from an EMBL/GenBank/DDBJ whole genome shotgun (WGS) entry which is preliminary data.</text>
</comment>
<organism evidence="2 3">
    <name type="scientific">Flavobacterium branchiophilum</name>
    <dbReference type="NCBI Taxonomy" id="55197"/>
    <lineage>
        <taxon>Bacteria</taxon>
        <taxon>Pseudomonadati</taxon>
        <taxon>Bacteroidota</taxon>
        <taxon>Flavobacteriia</taxon>
        <taxon>Flavobacteriales</taxon>
        <taxon>Flavobacteriaceae</taxon>
        <taxon>Flavobacterium</taxon>
    </lineage>
</organism>
<dbReference type="Proteomes" id="UP000220828">
    <property type="component" value="Unassembled WGS sequence"/>
</dbReference>
<evidence type="ECO:0000313" key="3">
    <source>
        <dbReference type="Proteomes" id="UP000220828"/>
    </source>
</evidence>
<name>A0A2H3KYE2_9FLAO</name>
<dbReference type="InterPro" id="IPR038765">
    <property type="entry name" value="Papain-like_cys_pep_sf"/>
</dbReference>
<dbReference type="OrthoDB" id="9813532at2"/>
<dbReference type="Gene3D" id="3.90.1720.10">
    <property type="entry name" value="endopeptidase domain like (from Nostoc punctiforme)"/>
    <property type="match status" value="1"/>
</dbReference>
<protein>
    <submittedName>
        <fullName evidence="2">Amidase</fullName>
    </submittedName>
</protein>
<proteinExistence type="predicted"/>
<feature type="domain" description="Peptidase C51" evidence="1">
    <location>
        <begin position="41"/>
        <end position="125"/>
    </location>
</feature>
<dbReference type="EMBL" id="PCMW01000014">
    <property type="protein sequence ID" value="PDS26469.1"/>
    <property type="molecule type" value="Genomic_DNA"/>
</dbReference>
<sequence>MTPLADKALKIATSQIGIQELPKGSNAGTDVEKYLKSVGLGKGYSWCMAFVYWCVLEASTQLLTKNPLKKTGGVLAQWNTIDAKYKKVVPLQGDIFIMDFGKGQGHTGFVFEVLPNGTIQTIEGNTNDDGSREGYKVCNRTRSVKTIKGFIRI</sequence>
<dbReference type="Pfam" id="PF05257">
    <property type="entry name" value="CHAP"/>
    <property type="match status" value="1"/>
</dbReference>
<dbReference type="InterPro" id="IPR007921">
    <property type="entry name" value="CHAP_dom"/>
</dbReference>
<reference evidence="2 3" key="1">
    <citation type="submission" date="2017-09" db="EMBL/GenBank/DDBJ databases">
        <title>Whole genomes of Flavobacteriaceae.</title>
        <authorList>
            <person name="Stine C."/>
            <person name="Li C."/>
            <person name="Tadesse D."/>
        </authorList>
    </citation>
    <scope>NUCLEOTIDE SEQUENCE [LARGE SCALE GENOMIC DNA]</scope>
    <source>
        <strain evidence="2 3">ATCC 35036</strain>
    </source>
</reference>
<dbReference type="SUPFAM" id="SSF54001">
    <property type="entry name" value="Cysteine proteinases"/>
    <property type="match status" value="1"/>
</dbReference>
<gene>
    <name evidence="2" type="ORF">B0A77_02315</name>
</gene>
<dbReference type="RefSeq" id="WP_097553414.1">
    <property type="nucleotide sequence ID" value="NZ_PCMW01000014.1"/>
</dbReference>
<accession>A0A2H3KYE2</accession>
<dbReference type="AlphaFoldDB" id="A0A2H3KYE2"/>